<dbReference type="GO" id="GO:0004519">
    <property type="term" value="F:endonuclease activity"/>
    <property type="evidence" value="ECO:0007669"/>
    <property type="project" value="UniProtKB-KW"/>
</dbReference>
<evidence type="ECO:0000256" key="4">
    <source>
        <dbReference type="ARBA" id="ARBA00040194"/>
    </source>
</evidence>
<evidence type="ECO:0000259" key="5">
    <source>
        <dbReference type="SMART" id="SM00507"/>
    </source>
</evidence>
<evidence type="ECO:0000256" key="1">
    <source>
        <dbReference type="ARBA" id="ARBA00022722"/>
    </source>
</evidence>
<dbReference type="Gene3D" id="1.10.30.50">
    <property type="match status" value="1"/>
</dbReference>
<dbReference type="GO" id="GO:0016787">
    <property type="term" value="F:hydrolase activity"/>
    <property type="evidence" value="ECO:0007669"/>
    <property type="project" value="UniProtKB-KW"/>
</dbReference>
<comment type="similarity">
    <text evidence="3">Belongs to the HNH nuclease family.</text>
</comment>
<evidence type="ECO:0000313" key="7">
    <source>
        <dbReference type="Proteomes" id="UP001445268"/>
    </source>
</evidence>
<keyword evidence="1" id="KW-0540">Nuclease</keyword>
<sequence>MANPLCAECSRQGRITAATDVDHIIPHRGDLKLFWSRSNWQSLCHPCHSRKTAREDGGFGNDRG</sequence>
<protein>
    <recommendedName>
        <fullName evidence="4">Putative HNH nuclease YajD</fullName>
    </recommendedName>
</protein>
<organism evidence="6 7">
    <name type="scientific">Marinobacter alkaliphilus</name>
    <dbReference type="NCBI Taxonomy" id="254719"/>
    <lineage>
        <taxon>Bacteria</taxon>
        <taxon>Pseudomonadati</taxon>
        <taxon>Pseudomonadota</taxon>
        <taxon>Gammaproteobacteria</taxon>
        <taxon>Pseudomonadales</taxon>
        <taxon>Marinobacteraceae</taxon>
        <taxon>Marinobacter</taxon>
    </lineage>
</organism>
<dbReference type="InterPro" id="IPR003615">
    <property type="entry name" value="HNH_nuc"/>
</dbReference>
<keyword evidence="7" id="KW-1185">Reference proteome</keyword>
<keyword evidence="6" id="KW-0255">Endonuclease</keyword>
<dbReference type="InterPro" id="IPR002711">
    <property type="entry name" value="HNH"/>
</dbReference>
<keyword evidence="2 6" id="KW-0378">Hydrolase</keyword>
<reference evidence="6 7" key="1">
    <citation type="submission" date="2024-04" db="EMBL/GenBank/DDBJ databases">
        <title>Marinobacter sp. SBY-1.</title>
        <authorList>
            <person name="Pan C."/>
        </authorList>
    </citation>
    <scope>NUCLEOTIDE SEQUENCE [LARGE SCALE GENOMIC DNA]</scope>
    <source>
        <strain evidence="6 7">SBY-1</strain>
    </source>
</reference>
<dbReference type="Proteomes" id="UP001445268">
    <property type="component" value="Chromosome"/>
</dbReference>
<evidence type="ECO:0000313" key="6">
    <source>
        <dbReference type="EMBL" id="XAF55825.1"/>
    </source>
</evidence>
<dbReference type="Pfam" id="PF01844">
    <property type="entry name" value="HNH"/>
    <property type="match status" value="1"/>
</dbReference>
<dbReference type="CDD" id="cd00085">
    <property type="entry name" value="HNHc"/>
    <property type="match status" value="1"/>
</dbReference>
<dbReference type="SMART" id="SM00507">
    <property type="entry name" value="HNHc"/>
    <property type="match status" value="1"/>
</dbReference>
<gene>
    <name evidence="6" type="ORF">AAGT77_06285</name>
</gene>
<dbReference type="PANTHER" id="PTHR41286">
    <property type="entry name" value="HNH NUCLEASE YAJD-RELATED"/>
    <property type="match status" value="1"/>
</dbReference>
<proteinExistence type="inferred from homology"/>
<name>A0ABZ3E7Y4_9GAMM</name>
<dbReference type="PANTHER" id="PTHR41286:SF1">
    <property type="entry name" value="HNH NUCLEASE YAJD-RELATED"/>
    <property type="match status" value="1"/>
</dbReference>
<evidence type="ECO:0000256" key="3">
    <source>
        <dbReference type="ARBA" id="ARBA00038412"/>
    </source>
</evidence>
<dbReference type="RefSeq" id="WP_342632527.1">
    <property type="nucleotide sequence ID" value="NZ_CP152380.1"/>
</dbReference>
<accession>A0ABZ3E7Y4</accession>
<feature type="domain" description="HNH nuclease" evidence="5">
    <location>
        <begin position="1"/>
        <end position="49"/>
    </location>
</feature>
<evidence type="ECO:0000256" key="2">
    <source>
        <dbReference type="ARBA" id="ARBA00022801"/>
    </source>
</evidence>
<dbReference type="EMBL" id="CP152380">
    <property type="protein sequence ID" value="XAF55825.1"/>
    <property type="molecule type" value="Genomic_DNA"/>
</dbReference>